<dbReference type="EMBL" id="SWKV01000031">
    <property type="protein sequence ID" value="KAF3039368.1"/>
    <property type="molecule type" value="Genomic_DNA"/>
</dbReference>
<dbReference type="PANTHER" id="PTHR10281">
    <property type="entry name" value="MEMBRANE-ASSOCIATED PROGESTERONE RECEPTOR COMPONENT-RELATED"/>
    <property type="match status" value="1"/>
</dbReference>
<gene>
    <name evidence="4" type="ORF">E8E12_006693</name>
</gene>
<dbReference type="GO" id="GO:0016020">
    <property type="term" value="C:membrane"/>
    <property type="evidence" value="ECO:0007669"/>
    <property type="project" value="TreeGrafter"/>
</dbReference>
<dbReference type="AlphaFoldDB" id="A0A9P5C1M5"/>
<evidence type="ECO:0000313" key="4">
    <source>
        <dbReference type="EMBL" id="KAF3039368.1"/>
    </source>
</evidence>
<feature type="compositionally biased region" description="Low complexity" evidence="2">
    <location>
        <begin position="11"/>
        <end position="21"/>
    </location>
</feature>
<evidence type="ECO:0000256" key="1">
    <source>
        <dbReference type="ARBA" id="ARBA00038357"/>
    </source>
</evidence>
<accession>A0A9P5C1M5</accession>
<dbReference type="OrthoDB" id="10257697at2759"/>
<comment type="caution">
    <text evidence="4">The sequence shown here is derived from an EMBL/GenBank/DDBJ whole genome shotgun (WGS) entry which is preliminary data.</text>
</comment>
<proteinExistence type="inferred from homology"/>
<keyword evidence="5" id="KW-1185">Reference proteome</keyword>
<name>A0A9P5C1M5_9PLEO</name>
<dbReference type="InterPro" id="IPR050577">
    <property type="entry name" value="MAPR/NEUFC/NENF-like"/>
</dbReference>
<feature type="region of interest" description="Disordered" evidence="2">
    <location>
        <begin position="1"/>
        <end position="58"/>
    </location>
</feature>
<organism evidence="4 5">
    <name type="scientific">Didymella heteroderae</name>
    <dbReference type="NCBI Taxonomy" id="1769908"/>
    <lineage>
        <taxon>Eukaryota</taxon>
        <taxon>Fungi</taxon>
        <taxon>Dikarya</taxon>
        <taxon>Ascomycota</taxon>
        <taxon>Pezizomycotina</taxon>
        <taxon>Dothideomycetes</taxon>
        <taxon>Pleosporomycetidae</taxon>
        <taxon>Pleosporales</taxon>
        <taxon>Pleosporineae</taxon>
        <taxon>Didymellaceae</taxon>
        <taxon>Didymella</taxon>
    </lineage>
</organism>
<dbReference type="SMART" id="SM01117">
    <property type="entry name" value="Cyt-b5"/>
    <property type="match status" value="1"/>
</dbReference>
<feature type="domain" description="Cytochrome b5 heme-binding" evidence="3">
    <location>
        <begin position="128"/>
        <end position="206"/>
    </location>
</feature>
<dbReference type="InterPro" id="IPR036400">
    <property type="entry name" value="Cyt_B5-like_heme/steroid_sf"/>
</dbReference>
<evidence type="ECO:0000256" key="2">
    <source>
        <dbReference type="SAM" id="MobiDB-lite"/>
    </source>
</evidence>
<reference evidence="4" key="1">
    <citation type="submission" date="2019-04" db="EMBL/GenBank/DDBJ databases">
        <title>Sequencing of skin fungus with MAO and IRED activity.</title>
        <authorList>
            <person name="Marsaioli A.J."/>
            <person name="Bonatto J.M.C."/>
            <person name="Reis Junior O."/>
        </authorList>
    </citation>
    <scope>NUCLEOTIDE SEQUENCE</scope>
    <source>
        <strain evidence="4">28M1</strain>
    </source>
</reference>
<dbReference type="Pfam" id="PF00173">
    <property type="entry name" value="Cyt-b5"/>
    <property type="match status" value="1"/>
</dbReference>
<dbReference type="InterPro" id="IPR001199">
    <property type="entry name" value="Cyt_B5-like_heme/steroid-bd"/>
</dbReference>
<comment type="similarity">
    <text evidence="1">Belongs to the cytochrome b5 family. MAPR subfamily.</text>
</comment>
<dbReference type="GO" id="GO:0012505">
    <property type="term" value="C:endomembrane system"/>
    <property type="evidence" value="ECO:0007669"/>
    <property type="project" value="TreeGrafter"/>
</dbReference>
<protein>
    <recommendedName>
        <fullName evidence="3">Cytochrome b5 heme-binding domain-containing protein</fullName>
    </recommendedName>
</protein>
<sequence length="300" mass="33112">MSTPARNRKPATTSATASTSEASHEDTVPIARASAPTTSHNHETSIPRASASTTEAKKELKAAVNEQAAKTSGGFSVLDVLRVLGGLALLSAGLSYLSTSGESMTWGYNAKWTRMREWKNVFKGEVQLTDMELTKYDGSDPTKPIYLALNGTIYDVSASPQTYGPGGSYHFFAGRDAARAFLTGCFVEDAIPDLRGVERMFIPVDPEEKEDATPEVIEKAKSRKKLTKAEEKNRKAQEVRIAKQKMVQGLESWHALFRGDKGKPYFKAGMIKRPSGWEKYLPEKPLCEQAEKSRPVRKYE</sequence>
<evidence type="ECO:0000313" key="5">
    <source>
        <dbReference type="Proteomes" id="UP000758155"/>
    </source>
</evidence>
<dbReference type="Proteomes" id="UP000758155">
    <property type="component" value="Unassembled WGS sequence"/>
</dbReference>
<dbReference type="SUPFAM" id="SSF55856">
    <property type="entry name" value="Cytochrome b5-like heme/steroid binding domain"/>
    <property type="match status" value="1"/>
</dbReference>
<evidence type="ECO:0000259" key="3">
    <source>
        <dbReference type="SMART" id="SM01117"/>
    </source>
</evidence>
<dbReference type="PANTHER" id="PTHR10281:SF76">
    <property type="entry name" value="CALCUTTA CUP-RELATED"/>
    <property type="match status" value="1"/>
</dbReference>
<dbReference type="Gene3D" id="3.10.120.10">
    <property type="entry name" value="Cytochrome b5-like heme/steroid binding domain"/>
    <property type="match status" value="1"/>
</dbReference>